<feature type="transmembrane region" description="Helical" evidence="6">
    <location>
        <begin position="381"/>
        <end position="405"/>
    </location>
</feature>
<evidence type="ECO:0000313" key="8">
    <source>
        <dbReference type="EMBL" id="PIR89327.1"/>
    </source>
</evidence>
<dbReference type="NCBIfam" id="TIGR00360">
    <property type="entry name" value="ComEC_N-term"/>
    <property type="match status" value="1"/>
</dbReference>
<evidence type="ECO:0000256" key="4">
    <source>
        <dbReference type="ARBA" id="ARBA00022989"/>
    </source>
</evidence>
<accession>A0A2H0USG3</accession>
<keyword evidence="2" id="KW-1003">Cell membrane</keyword>
<evidence type="ECO:0000256" key="1">
    <source>
        <dbReference type="ARBA" id="ARBA00004651"/>
    </source>
</evidence>
<feature type="transmembrane region" description="Helical" evidence="6">
    <location>
        <begin position="225"/>
        <end position="248"/>
    </location>
</feature>
<evidence type="ECO:0000259" key="7">
    <source>
        <dbReference type="Pfam" id="PF03772"/>
    </source>
</evidence>
<evidence type="ECO:0000256" key="2">
    <source>
        <dbReference type="ARBA" id="ARBA00022475"/>
    </source>
</evidence>
<feature type="transmembrane region" description="Helical" evidence="6">
    <location>
        <begin position="316"/>
        <end position="334"/>
    </location>
</feature>
<evidence type="ECO:0000256" key="3">
    <source>
        <dbReference type="ARBA" id="ARBA00022692"/>
    </source>
</evidence>
<gene>
    <name evidence="8" type="ORF">COU07_00300</name>
</gene>
<dbReference type="Pfam" id="PF03772">
    <property type="entry name" value="Competence"/>
    <property type="match status" value="1"/>
</dbReference>
<dbReference type="Proteomes" id="UP000231157">
    <property type="component" value="Unassembled WGS sequence"/>
</dbReference>
<comment type="caution">
    <text evidence="8">The sequence shown here is derived from an EMBL/GenBank/DDBJ whole genome shotgun (WGS) entry which is preliminary data.</text>
</comment>
<reference evidence="9" key="1">
    <citation type="submission" date="2017-09" db="EMBL/GenBank/DDBJ databases">
        <title>Depth-based differentiation of microbial function through sediment-hosted aquifers and enrichment of novel symbionts in the deep terrestrial subsurface.</title>
        <authorList>
            <person name="Probst A.J."/>
            <person name="Ladd B."/>
            <person name="Jarett J.K."/>
            <person name="Geller-Mcgrath D.E."/>
            <person name="Sieber C.M.K."/>
            <person name="Emerson J.B."/>
            <person name="Anantharaman K."/>
            <person name="Thomas B.C."/>
            <person name="Malmstrom R."/>
            <person name="Stieglmeier M."/>
            <person name="Klingl A."/>
            <person name="Woyke T."/>
            <person name="Ryan C.M."/>
            <person name="Banfield J.F."/>
        </authorList>
    </citation>
    <scope>NUCLEOTIDE SEQUENCE [LARGE SCALE GENOMIC DNA]</scope>
</reference>
<feature type="transmembrane region" description="Helical" evidence="6">
    <location>
        <begin position="254"/>
        <end position="287"/>
    </location>
</feature>
<feature type="transmembrane region" description="Helical" evidence="6">
    <location>
        <begin position="355"/>
        <end position="375"/>
    </location>
</feature>
<evidence type="ECO:0000313" key="9">
    <source>
        <dbReference type="Proteomes" id="UP000231157"/>
    </source>
</evidence>
<evidence type="ECO:0000256" key="6">
    <source>
        <dbReference type="SAM" id="Phobius"/>
    </source>
</evidence>
<name>A0A2H0USG3_9BACT</name>
<dbReference type="GO" id="GO:0005886">
    <property type="term" value="C:plasma membrane"/>
    <property type="evidence" value="ECO:0007669"/>
    <property type="project" value="UniProtKB-SubCell"/>
</dbReference>
<dbReference type="EMBL" id="PFAZ01000001">
    <property type="protein sequence ID" value="PIR89327.1"/>
    <property type="molecule type" value="Genomic_DNA"/>
</dbReference>
<feature type="transmembrane region" description="Helical" evidence="6">
    <location>
        <begin position="438"/>
        <end position="463"/>
    </location>
</feature>
<keyword evidence="4 6" id="KW-1133">Transmembrane helix</keyword>
<dbReference type="AlphaFoldDB" id="A0A2H0USG3"/>
<feature type="transmembrane region" description="Helical" evidence="6">
    <location>
        <begin position="294"/>
        <end position="310"/>
    </location>
</feature>
<sequence>MPLHDKAFWLLAWYLIGVAIASATINFSHSLLVSAILSVFPALALISSKKELAVLSLAAIVGVGHFELSDALRETVLLPENQIPFTAIIKKSEERGESQRLTVALNKPFSGKIRITAERFPKFSYGDIIEISGNIETPTEENQNYLRKDNLSATALFPEISLIKNAEGFSIRRTLYNIKDWSDKIIKKTLPQEEAVFMSGILLGETGSFKPELRDALSSTGTSHLVALSGYNITIVAESVMIALGWFLKRKKAFAGGAIAITLFVIMTGAEAATVRAGIMGLILLLANQSERIYSFRNAITISAAVMVIINPNILFWDIGFQLSFVAVLGLIYLRPVISKFLKFESDKGFLNWKENIATTLAAQIAVLPILLNAFGSFSPVSILANMLVLSAIPLTMLFGVFVIFFGSILSFLGFLFGFVAHFLLLYELTVIKTLSRFSIGIHIEHINIIAVIFYYVIVLYAIRRSKIKSFRHI</sequence>
<feature type="transmembrane region" description="Helical" evidence="6">
    <location>
        <begin position="412"/>
        <end position="432"/>
    </location>
</feature>
<feature type="transmembrane region" description="Helical" evidence="6">
    <location>
        <begin position="7"/>
        <end position="25"/>
    </location>
</feature>
<dbReference type="PANTHER" id="PTHR30619">
    <property type="entry name" value="DNA INTERNALIZATION/COMPETENCE PROTEIN COMEC/REC2"/>
    <property type="match status" value="1"/>
</dbReference>
<evidence type="ECO:0000256" key="5">
    <source>
        <dbReference type="ARBA" id="ARBA00023136"/>
    </source>
</evidence>
<proteinExistence type="predicted"/>
<keyword evidence="3 6" id="KW-0812">Transmembrane</keyword>
<comment type="subcellular location">
    <subcellularLocation>
        <location evidence="1">Cell membrane</location>
        <topology evidence="1">Multi-pass membrane protein</topology>
    </subcellularLocation>
</comment>
<feature type="domain" description="ComEC/Rec2-related protein" evidence="7">
    <location>
        <begin position="201"/>
        <end position="463"/>
    </location>
</feature>
<dbReference type="PANTHER" id="PTHR30619:SF7">
    <property type="entry name" value="BETA-LACTAMASE DOMAIN PROTEIN"/>
    <property type="match status" value="1"/>
</dbReference>
<dbReference type="InterPro" id="IPR004477">
    <property type="entry name" value="ComEC_N"/>
</dbReference>
<protein>
    <recommendedName>
        <fullName evidence="7">ComEC/Rec2-related protein domain-containing protein</fullName>
    </recommendedName>
</protein>
<keyword evidence="5 6" id="KW-0472">Membrane</keyword>
<organism evidence="8 9">
    <name type="scientific">Candidatus Harrisonbacteria bacterium CG10_big_fil_rev_8_21_14_0_10_40_38</name>
    <dbReference type="NCBI Taxonomy" id="1974583"/>
    <lineage>
        <taxon>Bacteria</taxon>
        <taxon>Candidatus Harrisoniibacteriota</taxon>
    </lineage>
</organism>
<dbReference type="InterPro" id="IPR052159">
    <property type="entry name" value="Competence_DNA_uptake"/>
</dbReference>